<sequence>MCASRIIFIIAILVVLGYTHLIPKERPVLPEKSENDLLEKGMEEYSRAVVKEATVSVFEGNSTKIK</sequence>
<evidence type="ECO:0000313" key="1">
    <source>
        <dbReference type="Proteomes" id="UP000887576"/>
    </source>
</evidence>
<proteinExistence type="predicted"/>
<dbReference type="WBParaSite" id="JU765_v2.g1643.t1">
    <property type="protein sequence ID" value="JU765_v2.g1643.t1"/>
    <property type="gene ID" value="JU765_v2.g1643"/>
</dbReference>
<evidence type="ECO:0000313" key="2">
    <source>
        <dbReference type="WBParaSite" id="JU765_v2.g1643.t1"/>
    </source>
</evidence>
<name>A0AC34QHN0_9BILA</name>
<dbReference type="Proteomes" id="UP000887576">
    <property type="component" value="Unplaced"/>
</dbReference>
<reference evidence="2" key="1">
    <citation type="submission" date="2022-11" db="UniProtKB">
        <authorList>
            <consortium name="WormBaseParasite"/>
        </authorList>
    </citation>
    <scope>IDENTIFICATION</scope>
</reference>
<accession>A0AC34QHN0</accession>
<organism evidence="1 2">
    <name type="scientific">Panagrolaimus sp. JU765</name>
    <dbReference type="NCBI Taxonomy" id="591449"/>
    <lineage>
        <taxon>Eukaryota</taxon>
        <taxon>Metazoa</taxon>
        <taxon>Ecdysozoa</taxon>
        <taxon>Nematoda</taxon>
        <taxon>Chromadorea</taxon>
        <taxon>Rhabditida</taxon>
        <taxon>Tylenchina</taxon>
        <taxon>Panagrolaimomorpha</taxon>
        <taxon>Panagrolaimoidea</taxon>
        <taxon>Panagrolaimidae</taxon>
        <taxon>Panagrolaimus</taxon>
    </lineage>
</organism>
<protein>
    <submittedName>
        <fullName evidence="2">Uncharacterized protein</fullName>
    </submittedName>
</protein>